<dbReference type="GO" id="GO:0008270">
    <property type="term" value="F:zinc ion binding"/>
    <property type="evidence" value="ECO:0007669"/>
    <property type="project" value="UniProtKB-KW"/>
</dbReference>
<keyword evidence="2 4" id="KW-0863">Zinc-finger</keyword>
<dbReference type="AlphaFoldDB" id="A0A7I8KWJ9"/>
<dbReference type="PANTHER" id="PTHR45969:SF81">
    <property type="entry name" value="OS08G0157400 PROTEIN"/>
    <property type="match status" value="1"/>
</dbReference>
<evidence type="ECO:0000256" key="4">
    <source>
        <dbReference type="PROSITE-ProRule" id="PRU00175"/>
    </source>
</evidence>
<protein>
    <recommendedName>
        <fullName evidence="6">RING-type domain-containing protein</fullName>
    </recommendedName>
</protein>
<keyword evidence="5" id="KW-1133">Transmembrane helix</keyword>
<accession>A0A7I8KWJ9</accession>
<dbReference type="OrthoDB" id="651315at2759"/>
<evidence type="ECO:0000256" key="5">
    <source>
        <dbReference type="SAM" id="Phobius"/>
    </source>
</evidence>
<evidence type="ECO:0000256" key="3">
    <source>
        <dbReference type="ARBA" id="ARBA00022833"/>
    </source>
</evidence>
<dbReference type="GO" id="GO:0061630">
    <property type="term" value="F:ubiquitin protein ligase activity"/>
    <property type="evidence" value="ECO:0007669"/>
    <property type="project" value="TreeGrafter"/>
</dbReference>
<dbReference type="PROSITE" id="PS51257">
    <property type="entry name" value="PROKAR_LIPOPROTEIN"/>
    <property type="match status" value="1"/>
</dbReference>
<dbReference type="GO" id="GO:0016567">
    <property type="term" value="P:protein ubiquitination"/>
    <property type="evidence" value="ECO:0007669"/>
    <property type="project" value="TreeGrafter"/>
</dbReference>
<organism evidence="7 8">
    <name type="scientific">Spirodela intermedia</name>
    <name type="common">Intermediate duckweed</name>
    <dbReference type="NCBI Taxonomy" id="51605"/>
    <lineage>
        <taxon>Eukaryota</taxon>
        <taxon>Viridiplantae</taxon>
        <taxon>Streptophyta</taxon>
        <taxon>Embryophyta</taxon>
        <taxon>Tracheophyta</taxon>
        <taxon>Spermatophyta</taxon>
        <taxon>Magnoliopsida</taxon>
        <taxon>Liliopsida</taxon>
        <taxon>Araceae</taxon>
        <taxon>Lemnoideae</taxon>
        <taxon>Spirodela</taxon>
    </lineage>
</organism>
<proteinExistence type="predicted"/>
<evidence type="ECO:0000256" key="2">
    <source>
        <dbReference type="ARBA" id="ARBA00022771"/>
    </source>
</evidence>
<sequence>MGLRSDLRDISGDSIPLILLAATACWVSSLRGFLLSVLHTFGLHRGIGPAIAGLIVLAEQLVARRPFSDGFDGEECSVCLEGVKEGERVRMLPCCRHLFHSHCLDRWFGQCKRSCPLCRSSLVPENQVIGSELVHCLHPN</sequence>
<dbReference type="Gene3D" id="3.30.40.10">
    <property type="entry name" value="Zinc/RING finger domain, C3HC4 (zinc finger)"/>
    <property type="match status" value="1"/>
</dbReference>
<dbReference type="PANTHER" id="PTHR45969">
    <property type="entry name" value="RING ZINC FINGER PROTEIN-RELATED"/>
    <property type="match status" value="1"/>
</dbReference>
<dbReference type="InterPro" id="IPR013083">
    <property type="entry name" value="Znf_RING/FYVE/PHD"/>
</dbReference>
<dbReference type="Proteomes" id="UP000663760">
    <property type="component" value="Chromosome 9"/>
</dbReference>
<keyword evidence="5" id="KW-0472">Membrane</keyword>
<dbReference type="EMBL" id="LR746272">
    <property type="protein sequence ID" value="CAA7402193.1"/>
    <property type="molecule type" value="Genomic_DNA"/>
</dbReference>
<name>A0A7I8KWJ9_SPIIN</name>
<keyword evidence="1" id="KW-0479">Metal-binding</keyword>
<keyword evidence="5" id="KW-0812">Transmembrane</keyword>
<reference evidence="7" key="1">
    <citation type="submission" date="2020-02" db="EMBL/GenBank/DDBJ databases">
        <authorList>
            <person name="Scholz U."/>
            <person name="Mascher M."/>
            <person name="Fiebig A."/>
        </authorList>
    </citation>
    <scope>NUCLEOTIDE SEQUENCE</scope>
</reference>
<feature type="domain" description="RING-type" evidence="6">
    <location>
        <begin position="76"/>
        <end position="119"/>
    </location>
</feature>
<keyword evidence="3" id="KW-0862">Zinc</keyword>
<feature type="transmembrane region" description="Helical" evidence="5">
    <location>
        <begin position="15"/>
        <end position="38"/>
    </location>
</feature>
<keyword evidence="8" id="KW-1185">Reference proteome</keyword>
<dbReference type="PROSITE" id="PS50089">
    <property type="entry name" value="ZF_RING_2"/>
    <property type="match status" value="1"/>
</dbReference>
<dbReference type="Pfam" id="PF13639">
    <property type="entry name" value="zf-RING_2"/>
    <property type="match status" value="1"/>
</dbReference>
<evidence type="ECO:0000313" key="7">
    <source>
        <dbReference type="EMBL" id="CAA7402193.1"/>
    </source>
</evidence>
<evidence type="ECO:0000259" key="6">
    <source>
        <dbReference type="PROSITE" id="PS50089"/>
    </source>
</evidence>
<dbReference type="SUPFAM" id="SSF57850">
    <property type="entry name" value="RING/U-box"/>
    <property type="match status" value="1"/>
</dbReference>
<dbReference type="InterPro" id="IPR001841">
    <property type="entry name" value="Znf_RING"/>
</dbReference>
<evidence type="ECO:0000313" key="8">
    <source>
        <dbReference type="Proteomes" id="UP000663760"/>
    </source>
</evidence>
<evidence type="ECO:0000256" key="1">
    <source>
        <dbReference type="ARBA" id="ARBA00022723"/>
    </source>
</evidence>
<dbReference type="SMART" id="SM00184">
    <property type="entry name" value="RING"/>
    <property type="match status" value="1"/>
</dbReference>
<gene>
    <name evidence="7" type="ORF">SI8410_09012871</name>
</gene>